<dbReference type="CDD" id="cd00082">
    <property type="entry name" value="HisKA"/>
    <property type="match status" value="1"/>
</dbReference>
<dbReference type="SUPFAM" id="SSF55785">
    <property type="entry name" value="PYP-like sensor domain (PAS domain)"/>
    <property type="match status" value="1"/>
</dbReference>
<dbReference type="InterPro" id="IPR050351">
    <property type="entry name" value="BphY/WalK/GraS-like"/>
</dbReference>
<dbReference type="InterPro" id="IPR004358">
    <property type="entry name" value="Sig_transdc_His_kin-like_C"/>
</dbReference>
<feature type="domain" description="Histidine kinase" evidence="15">
    <location>
        <begin position="382"/>
        <end position="600"/>
    </location>
</feature>
<evidence type="ECO:0000259" key="16">
    <source>
        <dbReference type="PROSITE" id="PS50112"/>
    </source>
</evidence>
<dbReference type="Gene3D" id="1.10.8.500">
    <property type="entry name" value="HAMP domain in histidine kinase"/>
    <property type="match status" value="1"/>
</dbReference>
<dbReference type="InterPro" id="IPR013767">
    <property type="entry name" value="PAS_fold"/>
</dbReference>
<keyword evidence="7 14" id="KW-0812">Transmembrane</keyword>
<dbReference type="PROSITE" id="PS50885">
    <property type="entry name" value="HAMP"/>
    <property type="match status" value="1"/>
</dbReference>
<dbReference type="InterPro" id="IPR057640">
    <property type="entry name" value="Cache_WalK"/>
</dbReference>
<dbReference type="Pfam" id="PF00512">
    <property type="entry name" value="HisKA"/>
    <property type="match status" value="1"/>
</dbReference>
<dbReference type="STRING" id="1464122.SAMN05421737_10922"/>
<dbReference type="Gene3D" id="1.10.287.130">
    <property type="match status" value="1"/>
</dbReference>
<gene>
    <name evidence="19" type="ORF">SAMN05421737_10922</name>
</gene>
<keyword evidence="12" id="KW-0902">Two-component regulatory system</keyword>
<dbReference type="GO" id="GO:0005524">
    <property type="term" value="F:ATP binding"/>
    <property type="evidence" value="ECO:0007669"/>
    <property type="project" value="UniProtKB-KW"/>
</dbReference>
<dbReference type="PRINTS" id="PR00344">
    <property type="entry name" value="BCTRLSENSOR"/>
</dbReference>
<evidence type="ECO:0000256" key="8">
    <source>
        <dbReference type="ARBA" id="ARBA00022741"/>
    </source>
</evidence>
<dbReference type="InterPro" id="IPR036890">
    <property type="entry name" value="HATPase_C_sf"/>
</dbReference>
<dbReference type="GO" id="GO:0004721">
    <property type="term" value="F:phosphoprotein phosphatase activity"/>
    <property type="evidence" value="ECO:0007669"/>
    <property type="project" value="TreeGrafter"/>
</dbReference>
<dbReference type="FunFam" id="3.30.565.10:FF:000006">
    <property type="entry name" value="Sensor histidine kinase WalK"/>
    <property type="match status" value="1"/>
</dbReference>
<keyword evidence="4" id="KW-1003">Cell membrane</keyword>
<evidence type="ECO:0000259" key="18">
    <source>
        <dbReference type="PROSITE" id="PS50885"/>
    </source>
</evidence>
<dbReference type="FunFam" id="1.10.287.130:FF:000001">
    <property type="entry name" value="Two-component sensor histidine kinase"/>
    <property type="match status" value="1"/>
</dbReference>
<dbReference type="PROSITE" id="PS50112">
    <property type="entry name" value="PAS"/>
    <property type="match status" value="1"/>
</dbReference>
<dbReference type="InterPro" id="IPR049814">
    <property type="entry name" value="Resp_reg_WalK"/>
</dbReference>
<keyword evidence="20" id="KW-1185">Reference proteome</keyword>
<dbReference type="CDD" id="cd00075">
    <property type="entry name" value="HATPase"/>
    <property type="match status" value="1"/>
</dbReference>
<evidence type="ECO:0000256" key="12">
    <source>
        <dbReference type="ARBA" id="ARBA00023012"/>
    </source>
</evidence>
<proteinExistence type="predicted"/>
<feature type="domain" description="HAMP" evidence="18">
    <location>
        <begin position="203"/>
        <end position="255"/>
    </location>
</feature>
<evidence type="ECO:0000256" key="3">
    <source>
        <dbReference type="ARBA" id="ARBA00012438"/>
    </source>
</evidence>
<dbReference type="PANTHER" id="PTHR45453">
    <property type="entry name" value="PHOSPHATE REGULON SENSOR PROTEIN PHOR"/>
    <property type="match status" value="1"/>
</dbReference>
<dbReference type="InterPro" id="IPR003661">
    <property type="entry name" value="HisK_dim/P_dom"/>
</dbReference>
<evidence type="ECO:0000256" key="13">
    <source>
        <dbReference type="ARBA" id="ARBA00023136"/>
    </source>
</evidence>
<accession>A0A1G6LW36</accession>
<keyword evidence="9 19" id="KW-0418">Kinase</keyword>
<dbReference type="Gene3D" id="3.30.450.20">
    <property type="entry name" value="PAS domain"/>
    <property type="match status" value="2"/>
</dbReference>
<protein>
    <recommendedName>
        <fullName evidence="3">histidine kinase</fullName>
        <ecNumber evidence="3">2.7.13.3</ecNumber>
    </recommendedName>
</protein>
<feature type="domain" description="PAS" evidence="16">
    <location>
        <begin position="260"/>
        <end position="326"/>
    </location>
</feature>
<evidence type="ECO:0000256" key="6">
    <source>
        <dbReference type="ARBA" id="ARBA00022679"/>
    </source>
</evidence>
<dbReference type="SUPFAM" id="SSF55874">
    <property type="entry name" value="ATPase domain of HSP90 chaperone/DNA topoisomerase II/histidine kinase"/>
    <property type="match status" value="1"/>
</dbReference>
<dbReference type="AlphaFoldDB" id="A0A1G6LW36"/>
<evidence type="ECO:0000256" key="10">
    <source>
        <dbReference type="ARBA" id="ARBA00022840"/>
    </source>
</evidence>
<evidence type="ECO:0000256" key="7">
    <source>
        <dbReference type="ARBA" id="ARBA00022692"/>
    </source>
</evidence>
<sequence length="605" mass="68600">MEQKVGFFKSIRFKLIVIYVLLIVIAMMIVSVYFLRELENRLVGNYTTVLKDRAKMAQMTAAEYLLDSDNAELEIMLKNIFPAESDAPVRAQVISKDNTILASSFDDDAKFIGQKTNKPIIKRALDARPFPEFSLRLKPKDKRRYLVQAMDVRAGKGEVIGAVYIEAPVEHVYEQVQDINRIFVSGTVIALIITSALIVLLARTITLPIMDIRKQALRMGRGDFSRQVRVYSTDEIGELAASFNELTSKLHVTTLMRDREQKRLRSVLSHMTDGVIATDQSGSIILLNRRAEELLGVSLKHVLRKPIMSVLRLENTHRLVDLYHRDKPILLDFSTDEESFMIEANFSTIQEEEGPINGFIAVLHDVTEKEKIERERREFVANVSHELRTPLTTLKSYLEALADGALSDEEIAPRFLEVTQNETERMIRLVNDLLQLSKIDAKDYRLTLSSVELGAFLHGVIDRFDMIVKDENITFVRRIARQPLYVRMDADKVTQVLDNVISNAMKYSPKGGNVVVTLLQRGKQAQISISDQGLGIPKEAQEKVFDRFYRVDKARARNVGGTGLGLAIAQEYIQAHDGEIWISSEYQKGTTVYITLPYTFKGGRG</sequence>
<keyword evidence="10" id="KW-0067">ATP-binding</keyword>
<evidence type="ECO:0000256" key="1">
    <source>
        <dbReference type="ARBA" id="ARBA00000085"/>
    </source>
</evidence>
<evidence type="ECO:0000256" key="4">
    <source>
        <dbReference type="ARBA" id="ARBA00022475"/>
    </source>
</evidence>
<dbReference type="GO" id="GO:0016036">
    <property type="term" value="P:cellular response to phosphate starvation"/>
    <property type="evidence" value="ECO:0007669"/>
    <property type="project" value="TreeGrafter"/>
</dbReference>
<dbReference type="PROSITE" id="PS50109">
    <property type="entry name" value="HIS_KIN"/>
    <property type="match status" value="1"/>
</dbReference>
<dbReference type="InterPro" id="IPR035965">
    <property type="entry name" value="PAS-like_dom_sf"/>
</dbReference>
<evidence type="ECO:0000256" key="14">
    <source>
        <dbReference type="SAM" id="Phobius"/>
    </source>
</evidence>
<dbReference type="CDD" id="cd00130">
    <property type="entry name" value="PAS"/>
    <property type="match status" value="1"/>
</dbReference>
<name>A0A1G6LW36_9BACI</name>
<keyword evidence="8" id="KW-0547">Nucleotide-binding</keyword>
<evidence type="ECO:0000256" key="2">
    <source>
        <dbReference type="ARBA" id="ARBA00004651"/>
    </source>
</evidence>
<dbReference type="InterPro" id="IPR036097">
    <property type="entry name" value="HisK_dim/P_sf"/>
</dbReference>
<dbReference type="GO" id="GO:0006355">
    <property type="term" value="P:regulation of DNA-templated transcription"/>
    <property type="evidence" value="ECO:0007669"/>
    <property type="project" value="InterPro"/>
</dbReference>
<feature type="transmembrane region" description="Helical" evidence="14">
    <location>
        <begin position="182"/>
        <end position="202"/>
    </location>
</feature>
<dbReference type="SMART" id="SM00387">
    <property type="entry name" value="HATPase_c"/>
    <property type="match status" value="1"/>
</dbReference>
<keyword evidence="6" id="KW-0808">Transferase</keyword>
<dbReference type="EMBL" id="FMYM01000009">
    <property type="protein sequence ID" value="SDC47419.1"/>
    <property type="molecule type" value="Genomic_DNA"/>
</dbReference>
<dbReference type="SMART" id="SM00091">
    <property type="entry name" value="PAS"/>
    <property type="match status" value="1"/>
</dbReference>
<dbReference type="SUPFAM" id="SSF47384">
    <property type="entry name" value="Homodimeric domain of signal transducing histidine kinase"/>
    <property type="match status" value="1"/>
</dbReference>
<dbReference type="GO" id="GO:0000155">
    <property type="term" value="F:phosphorelay sensor kinase activity"/>
    <property type="evidence" value="ECO:0007669"/>
    <property type="project" value="InterPro"/>
</dbReference>
<evidence type="ECO:0000259" key="15">
    <source>
        <dbReference type="PROSITE" id="PS50109"/>
    </source>
</evidence>
<dbReference type="Pfam" id="PF00672">
    <property type="entry name" value="HAMP"/>
    <property type="match status" value="1"/>
</dbReference>
<dbReference type="Proteomes" id="UP000242662">
    <property type="component" value="Unassembled WGS sequence"/>
</dbReference>
<evidence type="ECO:0000256" key="9">
    <source>
        <dbReference type="ARBA" id="ARBA00022777"/>
    </source>
</evidence>
<dbReference type="Pfam" id="PF00989">
    <property type="entry name" value="PAS"/>
    <property type="match status" value="1"/>
</dbReference>
<dbReference type="NCBIfam" id="NF033092">
    <property type="entry name" value="HK_WalK"/>
    <property type="match status" value="1"/>
</dbReference>
<keyword evidence="11 14" id="KW-1133">Transmembrane helix</keyword>
<evidence type="ECO:0000313" key="19">
    <source>
        <dbReference type="EMBL" id="SDC47419.1"/>
    </source>
</evidence>
<dbReference type="Gene3D" id="3.30.565.10">
    <property type="entry name" value="Histidine kinase-like ATPase, C-terminal domain"/>
    <property type="match status" value="1"/>
</dbReference>
<dbReference type="CDD" id="cd06225">
    <property type="entry name" value="HAMP"/>
    <property type="match status" value="1"/>
</dbReference>
<comment type="subcellular location">
    <subcellularLocation>
        <location evidence="2">Cell membrane</location>
        <topology evidence="2">Multi-pass membrane protein</topology>
    </subcellularLocation>
</comment>
<dbReference type="SUPFAM" id="SSF158472">
    <property type="entry name" value="HAMP domain-like"/>
    <property type="match status" value="1"/>
</dbReference>
<dbReference type="SMART" id="SM00388">
    <property type="entry name" value="HisKA"/>
    <property type="match status" value="1"/>
</dbReference>
<dbReference type="NCBIfam" id="TIGR00229">
    <property type="entry name" value="sensory_box"/>
    <property type="match status" value="1"/>
</dbReference>
<feature type="domain" description="PAC" evidence="17">
    <location>
        <begin position="325"/>
        <end position="378"/>
    </location>
</feature>
<dbReference type="OrthoDB" id="9813151at2"/>
<keyword evidence="5" id="KW-0597">Phosphoprotein</keyword>
<comment type="catalytic activity">
    <reaction evidence="1">
        <text>ATP + protein L-histidine = ADP + protein N-phospho-L-histidine.</text>
        <dbReference type="EC" id="2.7.13.3"/>
    </reaction>
</comment>
<dbReference type="InterPro" id="IPR000014">
    <property type="entry name" value="PAS"/>
</dbReference>
<dbReference type="RefSeq" id="WP_090776198.1">
    <property type="nucleotide sequence ID" value="NZ_FMYM01000009.1"/>
</dbReference>
<dbReference type="Pfam" id="PF23846">
    <property type="entry name" value="Cache_WalK"/>
    <property type="match status" value="1"/>
</dbReference>
<dbReference type="EC" id="2.7.13.3" evidence="3"/>
<dbReference type="InterPro" id="IPR000700">
    <property type="entry name" value="PAS-assoc_C"/>
</dbReference>
<evidence type="ECO:0000256" key="11">
    <source>
        <dbReference type="ARBA" id="ARBA00022989"/>
    </source>
</evidence>
<evidence type="ECO:0000256" key="5">
    <source>
        <dbReference type="ARBA" id="ARBA00022553"/>
    </source>
</evidence>
<dbReference type="InterPro" id="IPR003594">
    <property type="entry name" value="HATPase_dom"/>
</dbReference>
<evidence type="ECO:0000259" key="17">
    <source>
        <dbReference type="PROSITE" id="PS50113"/>
    </source>
</evidence>
<dbReference type="PANTHER" id="PTHR45453:SF1">
    <property type="entry name" value="PHOSPHATE REGULON SENSOR PROTEIN PHOR"/>
    <property type="match status" value="1"/>
</dbReference>
<feature type="transmembrane region" description="Helical" evidence="14">
    <location>
        <begin position="16"/>
        <end position="35"/>
    </location>
</feature>
<dbReference type="InterPro" id="IPR005467">
    <property type="entry name" value="His_kinase_dom"/>
</dbReference>
<organism evidence="19 20">
    <name type="scientific">Shouchella lonarensis</name>
    <dbReference type="NCBI Taxonomy" id="1464122"/>
    <lineage>
        <taxon>Bacteria</taxon>
        <taxon>Bacillati</taxon>
        <taxon>Bacillota</taxon>
        <taxon>Bacilli</taxon>
        <taxon>Bacillales</taxon>
        <taxon>Bacillaceae</taxon>
        <taxon>Shouchella</taxon>
    </lineage>
</organism>
<dbReference type="Pfam" id="PF02518">
    <property type="entry name" value="HATPase_c"/>
    <property type="match status" value="1"/>
</dbReference>
<dbReference type="SMART" id="SM00304">
    <property type="entry name" value="HAMP"/>
    <property type="match status" value="1"/>
</dbReference>
<reference evidence="20" key="1">
    <citation type="submission" date="2016-09" db="EMBL/GenBank/DDBJ databases">
        <authorList>
            <person name="Varghese N."/>
            <person name="Submissions S."/>
        </authorList>
    </citation>
    <scope>NUCLEOTIDE SEQUENCE [LARGE SCALE GENOMIC DNA]</scope>
    <source>
        <strain evidence="20">25nlg</strain>
    </source>
</reference>
<evidence type="ECO:0000313" key="20">
    <source>
        <dbReference type="Proteomes" id="UP000242662"/>
    </source>
</evidence>
<keyword evidence="13 14" id="KW-0472">Membrane</keyword>
<dbReference type="GO" id="GO:0005886">
    <property type="term" value="C:plasma membrane"/>
    <property type="evidence" value="ECO:0007669"/>
    <property type="project" value="UniProtKB-SubCell"/>
</dbReference>
<dbReference type="PROSITE" id="PS50113">
    <property type="entry name" value="PAC"/>
    <property type="match status" value="1"/>
</dbReference>
<dbReference type="InterPro" id="IPR003660">
    <property type="entry name" value="HAMP_dom"/>
</dbReference>